<dbReference type="STRING" id="29172.A0A0D8XVH3"/>
<dbReference type="GO" id="GO:0046872">
    <property type="term" value="F:metal ion binding"/>
    <property type="evidence" value="ECO:0007669"/>
    <property type="project" value="UniProtKB-KW"/>
</dbReference>
<comment type="cofactor">
    <cofactor evidence="1">
        <name>Mn(2+)</name>
        <dbReference type="ChEBI" id="CHEBI:29035"/>
    </cofactor>
</comment>
<evidence type="ECO:0000256" key="4">
    <source>
        <dbReference type="ARBA" id="ARBA00022723"/>
    </source>
</evidence>
<dbReference type="PANTHER" id="PTHR12271">
    <property type="entry name" value="POLY A POLYMERASE CID PAP -RELATED"/>
    <property type="match status" value="1"/>
</dbReference>
<reference evidence="8 9" key="1">
    <citation type="submission" date="2013-11" db="EMBL/GenBank/DDBJ databases">
        <title>Draft genome of the bovine lungworm Dictyocaulus viviparus.</title>
        <authorList>
            <person name="Mitreva M."/>
        </authorList>
    </citation>
    <scope>NUCLEOTIDE SEQUENCE [LARGE SCALE GENOMIC DNA]</scope>
    <source>
        <strain evidence="8 9">HannoverDv2000</strain>
    </source>
</reference>
<evidence type="ECO:0000259" key="7">
    <source>
        <dbReference type="Pfam" id="PF22600"/>
    </source>
</evidence>
<dbReference type="GO" id="GO:0050265">
    <property type="term" value="F:RNA uridylyltransferase activity"/>
    <property type="evidence" value="ECO:0007669"/>
    <property type="project" value="TreeGrafter"/>
</dbReference>
<dbReference type="Gene3D" id="1.10.1410.10">
    <property type="match status" value="1"/>
</dbReference>
<dbReference type="Pfam" id="PF22600">
    <property type="entry name" value="MTPAP-like_central"/>
    <property type="match status" value="1"/>
</dbReference>
<feature type="domain" description="Poly(A) RNA polymerase mitochondrial-like central palm" evidence="7">
    <location>
        <begin position="96"/>
        <end position="224"/>
    </location>
</feature>
<dbReference type="Pfam" id="PF03828">
    <property type="entry name" value="PAP_assoc"/>
    <property type="match status" value="1"/>
</dbReference>
<dbReference type="EMBL" id="KN716260">
    <property type="protein sequence ID" value="KJH48643.1"/>
    <property type="molecule type" value="Genomic_DNA"/>
</dbReference>
<dbReference type="SUPFAM" id="SSF81301">
    <property type="entry name" value="Nucleotidyltransferase"/>
    <property type="match status" value="1"/>
</dbReference>
<comment type="cofactor">
    <cofactor evidence="2">
        <name>Mg(2+)</name>
        <dbReference type="ChEBI" id="CHEBI:18420"/>
    </cofactor>
</comment>
<evidence type="ECO:0000256" key="5">
    <source>
        <dbReference type="ARBA" id="ARBA00022842"/>
    </source>
</evidence>
<name>A0A0D8XVH3_DICVI</name>
<feature type="domain" description="PAP-associated" evidence="6">
    <location>
        <begin position="312"/>
        <end position="363"/>
    </location>
</feature>
<keyword evidence="3" id="KW-0808">Transferase</keyword>
<evidence type="ECO:0000313" key="9">
    <source>
        <dbReference type="Proteomes" id="UP000053766"/>
    </source>
</evidence>
<keyword evidence="4" id="KW-0479">Metal-binding</keyword>
<gene>
    <name evidence="8" type="ORF">DICVIV_05202</name>
</gene>
<keyword evidence="5" id="KW-0460">Magnesium</keyword>
<dbReference type="SUPFAM" id="SSF81631">
    <property type="entry name" value="PAP/OAS1 substrate-binding domain"/>
    <property type="match status" value="1"/>
</dbReference>
<dbReference type="GO" id="GO:0031123">
    <property type="term" value="P:RNA 3'-end processing"/>
    <property type="evidence" value="ECO:0007669"/>
    <property type="project" value="TreeGrafter"/>
</dbReference>
<dbReference type="OrthoDB" id="407432at2759"/>
<dbReference type="PANTHER" id="PTHR12271:SF66">
    <property type="entry name" value="TERMINAL URIDYLYLTRANSFERASE TAILOR"/>
    <property type="match status" value="1"/>
</dbReference>
<protein>
    <submittedName>
        <fullName evidence="8">PAP/25A associated domain protein</fullName>
    </submittedName>
</protein>
<evidence type="ECO:0000256" key="3">
    <source>
        <dbReference type="ARBA" id="ARBA00022679"/>
    </source>
</evidence>
<organism evidence="8 9">
    <name type="scientific">Dictyocaulus viviparus</name>
    <name type="common">Bovine lungworm</name>
    <dbReference type="NCBI Taxonomy" id="29172"/>
    <lineage>
        <taxon>Eukaryota</taxon>
        <taxon>Metazoa</taxon>
        <taxon>Ecdysozoa</taxon>
        <taxon>Nematoda</taxon>
        <taxon>Chromadorea</taxon>
        <taxon>Rhabditida</taxon>
        <taxon>Rhabditina</taxon>
        <taxon>Rhabditomorpha</taxon>
        <taxon>Strongyloidea</taxon>
        <taxon>Metastrongylidae</taxon>
        <taxon>Dictyocaulus</taxon>
    </lineage>
</organism>
<evidence type="ECO:0000313" key="8">
    <source>
        <dbReference type="EMBL" id="KJH48643.1"/>
    </source>
</evidence>
<dbReference type="Proteomes" id="UP000053766">
    <property type="component" value="Unassembled WGS sequence"/>
</dbReference>
<keyword evidence="9" id="KW-1185">Reference proteome</keyword>
<dbReference type="InterPro" id="IPR002058">
    <property type="entry name" value="PAP_assoc"/>
</dbReference>
<dbReference type="GO" id="GO:1990817">
    <property type="term" value="F:poly(A) RNA polymerase activity"/>
    <property type="evidence" value="ECO:0007669"/>
    <property type="project" value="UniProtKB-ARBA"/>
</dbReference>
<sequence>MDESTDVNFKAANIKLKGAPFLFVERITDPSVTGKVVESAELVENAEDNKVRVGIENKSSEHQICYEDFFIKLEQFDEHSYRQQIDRINAEEFKYTFENASNFNNGYIFGSLISGFGVTNSDVDICFRFQEDEQPLNVDGVKIVREIAQSLEEMEGMEKVYPITGAKVPIVKFRWPKLGFEGEYVLKKFVLMFYTQDKPARYYSISYYNVLALHNTEMLRKYCQWDARTAPLGVWVKRWAKSCDIGDASRGSLSSYAFIILLIHFLQNCEPPVLPRLQEDFRNDYTVPIVVDNCDVYFHRDVIDGWSRNRMSVGELFTGFLDYFSRFDFDTEVVQIRRKKPLLKVEKMWHRPLCIEDPFNLSHNLGSGVSKRMYVFIIQNIRNSRKHFLLSDIRHSFLVNKGIPTKQEMPYTLCATYGVSKLKDN</sequence>
<accession>A0A0D8XVH3</accession>
<proteinExistence type="predicted"/>
<evidence type="ECO:0000259" key="6">
    <source>
        <dbReference type="Pfam" id="PF03828"/>
    </source>
</evidence>
<dbReference type="CDD" id="cd05402">
    <property type="entry name" value="NT_PAP_TUTase"/>
    <property type="match status" value="1"/>
</dbReference>
<reference evidence="9" key="2">
    <citation type="journal article" date="2016" name="Sci. Rep.">
        <title>Dictyocaulus viviparus genome, variome and transcriptome elucidate lungworm biology and support future intervention.</title>
        <authorList>
            <person name="McNulty S.N."/>
            <person name="Strube C."/>
            <person name="Rosa B.A."/>
            <person name="Martin J.C."/>
            <person name="Tyagi R."/>
            <person name="Choi Y.J."/>
            <person name="Wang Q."/>
            <person name="Hallsworth Pepin K."/>
            <person name="Zhang X."/>
            <person name="Ozersky P."/>
            <person name="Wilson R.K."/>
            <person name="Sternberg P.W."/>
            <person name="Gasser R.B."/>
            <person name="Mitreva M."/>
        </authorList>
    </citation>
    <scope>NUCLEOTIDE SEQUENCE [LARGE SCALE GENOMIC DNA]</scope>
    <source>
        <strain evidence="9">HannoverDv2000</strain>
    </source>
</reference>
<dbReference type="InterPro" id="IPR054708">
    <property type="entry name" value="MTPAP-like_central"/>
</dbReference>
<dbReference type="AlphaFoldDB" id="A0A0D8XVH3"/>
<evidence type="ECO:0000256" key="2">
    <source>
        <dbReference type="ARBA" id="ARBA00001946"/>
    </source>
</evidence>
<evidence type="ECO:0000256" key="1">
    <source>
        <dbReference type="ARBA" id="ARBA00001936"/>
    </source>
</evidence>
<dbReference type="InterPro" id="IPR043519">
    <property type="entry name" value="NT_sf"/>
</dbReference>
<dbReference type="Gene3D" id="3.30.460.10">
    <property type="entry name" value="Beta Polymerase, domain 2"/>
    <property type="match status" value="1"/>
</dbReference>